<dbReference type="PATRIC" id="fig|243160.12.peg.4089"/>
<dbReference type="AlphaFoldDB" id="A0A0H2WE55"/>
<name>A0A0H2WE55_BURMA</name>
<feature type="region of interest" description="Disordered" evidence="1">
    <location>
        <begin position="1"/>
        <end position="39"/>
    </location>
</feature>
<accession>A0A0H2WE55</accession>
<dbReference type="eggNOG" id="COG3209">
    <property type="taxonomic scope" value="Bacteria"/>
</dbReference>
<evidence type="ECO:0000313" key="2">
    <source>
        <dbReference type="EMBL" id="AAU46804.1"/>
    </source>
</evidence>
<organism evidence="2 3">
    <name type="scientific">Burkholderia mallei (strain ATCC 23344)</name>
    <dbReference type="NCBI Taxonomy" id="243160"/>
    <lineage>
        <taxon>Bacteria</taxon>
        <taxon>Pseudomonadati</taxon>
        <taxon>Pseudomonadota</taxon>
        <taxon>Betaproteobacteria</taxon>
        <taxon>Burkholderiales</taxon>
        <taxon>Burkholderiaceae</taxon>
        <taxon>Burkholderia</taxon>
        <taxon>pseudomallei group</taxon>
    </lineage>
</organism>
<protein>
    <submittedName>
        <fullName evidence="2">Conserved domain protein</fullName>
    </submittedName>
</protein>
<dbReference type="EMBL" id="CP000011">
    <property type="protein sequence ID" value="AAU46804.1"/>
    <property type="molecule type" value="Genomic_DNA"/>
</dbReference>
<sequence length="371" mass="40035">MRANRNNGLTAGALPPNSAAPDDAAKAAPPVAQSDRGAGPLAGLTALKADRAQCMSARPSIRSTTKAPAVMSHARADTSRELTPVEARIAQTFVRPEHLRAIAAAARAGSFAVSFRASGQLSLKRLANGAPAKGHDILEKTIKPGSVQEVYGADSERRLAQIERADIDGYVGHWGRDKLLGLYMGPAANERDTPMLFGALRSTPSGHRYYPVDHDDLEGSLALLKRTQGPSGTAGSFWMSLPYTGDYDTHDMINMAGHRAPVPSGSRDEHRIMRSLNVAIEAIDPIRKASSGSHRLIQHGPQHNYVAHMRTNEQGAVIDEAVARASFPLAMCDRGTWSVIETPEALAAFYRQHGVVLKEKWREKRANTFTA</sequence>
<dbReference type="Proteomes" id="UP000006693">
    <property type="component" value="Chromosome 2"/>
</dbReference>
<proteinExistence type="predicted"/>
<dbReference type="RefSeq" id="WP_011204369.1">
    <property type="nucleotide sequence ID" value="NC_006349.2"/>
</dbReference>
<keyword evidence="3" id="KW-1185">Reference proteome</keyword>
<feature type="region of interest" description="Disordered" evidence="1">
    <location>
        <begin position="57"/>
        <end position="78"/>
    </location>
</feature>
<evidence type="ECO:0000256" key="1">
    <source>
        <dbReference type="SAM" id="MobiDB-lite"/>
    </source>
</evidence>
<reference evidence="2 3" key="1">
    <citation type="journal article" date="2004" name="Proc. Natl. Acad. Sci. U.S.A.">
        <title>Structural flexibility in the Burkholderia mallei genome.</title>
        <authorList>
            <person name="Nierman W.C."/>
            <person name="DeShazer D."/>
            <person name="Kim H.S."/>
            <person name="Tettelin H."/>
            <person name="Nelson K.E."/>
            <person name="Feldblyum T."/>
            <person name="Ulrich R.L."/>
            <person name="Ronning C.M."/>
            <person name="Brinkac L.M."/>
            <person name="Daugherty S.C."/>
            <person name="Davidsen T.D."/>
            <person name="Deboy R.T."/>
            <person name="Dimitrov G."/>
            <person name="Dodson R.J."/>
            <person name="Durkin A.S."/>
            <person name="Gwinn M.L."/>
            <person name="Haft D.H."/>
            <person name="Khouri H."/>
            <person name="Kolonay J.F."/>
            <person name="Madupu R."/>
            <person name="Mohammoud Y."/>
            <person name="Nelson W.C."/>
            <person name="Radune D."/>
            <person name="Romero C.M."/>
            <person name="Sarria S."/>
            <person name="Selengut J."/>
            <person name="Shamblin C."/>
            <person name="Sullivan S.A."/>
            <person name="White O."/>
            <person name="Yu Y."/>
            <person name="Zafar N."/>
            <person name="Zhou L."/>
            <person name="Fraser C.M."/>
        </authorList>
    </citation>
    <scope>NUCLEOTIDE SEQUENCE [LARGE SCALE GENOMIC DNA]</scope>
    <source>
        <strain evidence="2 3">ATCC 23344</strain>
    </source>
</reference>
<dbReference type="HOGENOM" id="CLU_080092_0_0_4"/>
<evidence type="ECO:0000313" key="3">
    <source>
        <dbReference type="Proteomes" id="UP000006693"/>
    </source>
</evidence>
<gene>
    <name evidence="2" type="ordered locus">BMAA0582</name>
</gene>
<feature type="compositionally biased region" description="Low complexity" evidence="1">
    <location>
        <begin position="13"/>
        <end position="32"/>
    </location>
</feature>
<dbReference type="KEGG" id="bma:BMAA0582"/>
<dbReference type="GeneID" id="92976727"/>